<feature type="transmembrane region" description="Helical" evidence="1">
    <location>
        <begin position="15"/>
        <end position="34"/>
    </location>
</feature>
<dbReference type="OrthoDB" id="10501291at2759"/>
<feature type="transmembrane region" description="Helical" evidence="1">
    <location>
        <begin position="109"/>
        <end position="129"/>
    </location>
</feature>
<dbReference type="OMA" id="REHAVIF"/>
<dbReference type="GeneID" id="19878608"/>
<dbReference type="EMBL" id="GL877412">
    <property type="protein sequence ID" value="ELA47762.1"/>
    <property type="molecule type" value="Genomic_DNA"/>
</dbReference>
<evidence type="ECO:0000313" key="2">
    <source>
        <dbReference type="EMBL" id="ELA47762.1"/>
    </source>
</evidence>
<feature type="transmembrane region" description="Helical" evidence="1">
    <location>
        <begin position="40"/>
        <end position="58"/>
    </location>
</feature>
<proteinExistence type="predicted"/>
<evidence type="ECO:0000256" key="1">
    <source>
        <dbReference type="SAM" id="Phobius"/>
    </source>
</evidence>
<dbReference type="VEuPathDB" id="MicrosporidiaDB:VCUG_00723"/>
<dbReference type="Proteomes" id="UP000011081">
    <property type="component" value="Unassembled WGS sequence"/>
</dbReference>
<keyword evidence="3" id="KW-1185">Reference proteome</keyword>
<reference evidence="3" key="1">
    <citation type="submission" date="2011-03" db="EMBL/GenBank/DDBJ databases">
        <title>The genome sequence of Vavraia culicis strain floridensis.</title>
        <authorList>
            <consortium name="The Broad Institute Genome Sequencing Platform"/>
            <person name="Cuomo C."/>
            <person name="Becnel J."/>
            <person name="Sanscrainte N."/>
            <person name="Young S.K."/>
            <person name="Zeng Q."/>
            <person name="Gargeya S."/>
            <person name="Fitzgerald M."/>
            <person name="Haas B."/>
            <person name="Abouelleil A."/>
            <person name="Alvarado L."/>
            <person name="Arachchi H.M."/>
            <person name="Berlin A."/>
            <person name="Chapman S.B."/>
            <person name="Gearin G."/>
            <person name="Goldberg J."/>
            <person name="Griggs A."/>
            <person name="Gujja S."/>
            <person name="Hansen M."/>
            <person name="Heiman D."/>
            <person name="Howarth C."/>
            <person name="Larimer J."/>
            <person name="Lui A."/>
            <person name="MacDonald P.J.P."/>
            <person name="McCowen C."/>
            <person name="Montmayeur A."/>
            <person name="Murphy C."/>
            <person name="Neiman D."/>
            <person name="Pearson M."/>
            <person name="Priest M."/>
            <person name="Roberts A."/>
            <person name="Saif S."/>
            <person name="Shea T."/>
            <person name="Sisk P."/>
            <person name="Stolte C."/>
            <person name="Sykes S."/>
            <person name="Wortman J."/>
            <person name="Nusbaum C."/>
            <person name="Birren B."/>
        </authorList>
    </citation>
    <scope>NUCLEOTIDE SEQUENCE [LARGE SCALE GENOMIC DNA]</scope>
    <source>
        <strain evidence="3">floridensis</strain>
    </source>
</reference>
<feature type="transmembrane region" description="Helical" evidence="1">
    <location>
        <begin position="202"/>
        <end position="223"/>
    </location>
</feature>
<accession>L2GWM6</accession>
<gene>
    <name evidence="2" type="ORF">VCUG_00723</name>
</gene>
<sequence>MFNYLSTLNLSLHKLYIASIPILSSLLTIFIHSTGSSMKINLPLSLGIIAVSTINLLFQKSSTVIRDSSEIITLCCGLGILAQFLFNITMNSQYQPLIDLALKLFEKKIIINLLPILFSGFVDLGIMTVLKREHAVIFKAISSVLTIVIMTVVRKELIYDWRILLPLLIIPSFFLMFFLPSTPATNPRHQKADRYRRACTRMSCFITSLTITITCFILLIYLIKRNSNVSRLGNFLVSAGQRMVPLAVKCKNGLSWCKRSSISLLATLKNKAQGLWSYFVRPLQRNTRQTQT</sequence>
<feature type="transmembrane region" description="Helical" evidence="1">
    <location>
        <begin position="159"/>
        <end position="181"/>
    </location>
</feature>
<protein>
    <submittedName>
        <fullName evidence="2">Uncharacterized protein</fullName>
    </submittedName>
</protein>
<evidence type="ECO:0000313" key="3">
    <source>
        <dbReference type="Proteomes" id="UP000011081"/>
    </source>
</evidence>
<keyword evidence="1" id="KW-1133">Transmembrane helix</keyword>
<dbReference type="HOGENOM" id="CLU_957080_0_0_1"/>
<dbReference type="InParanoid" id="L2GWM6"/>
<feature type="transmembrane region" description="Helical" evidence="1">
    <location>
        <begin position="136"/>
        <end position="153"/>
    </location>
</feature>
<feature type="transmembrane region" description="Helical" evidence="1">
    <location>
        <begin position="70"/>
        <end position="89"/>
    </location>
</feature>
<dbReference type="RefSeq" id="XP_008073746.1">
    <property type="nucleotide sequence ID" value="XM_008075555.1"/>
</dbReference>
<dbReference type="AlphaFoldDB" id="L2GWM6"/>
<keyword evidence="1" id="KW-0472">Membrane</keyword>
<name>L2GWM6_VAVCU</name>
<keyword evidence="1" id="KW-0812">Transmembrane</keyword>
<organism evidence="2 3">
    <name type="scientific">Vavraia culicis (isolate floridensis)</name>
    <name type="common">Microsporidian parasite</name>
    <dbReference type="NCBI Taxonomy" id="948595"/>
    <lineage>
        <taxon>Eukaryota</taxon>
        <taxon>Fungi</taxon>
        <taxon>Fungi incertae sedis</taxon>
        <taxon>Microsporidia</taxon>
        <taxon>Pleistophoridae</taxon>
        <taxon>Vavraia</taxon>
    </lineage>
</organism>